<organism evidence="2 3">
    <name type="scientific">Clostridium thermobutyricum</name>
    <dbReference type="NCBI Taxonomy" id="29372"/>
    <lineage>
        <taxon>Bacteria</taxon>
        <taxon>Bacillati</taxon>
        <taxon>Bacillota</taxon>
        <taxon>Clostridia</taxon>
        <taxon>Eubacteriales</taxon>
        <taxon>Clostridiaceae</taxon>
        <taxon>Clostridium</taxon>
    </lineage>
</organism>
<dbReference type="InterPro" id="IPR051531">
    <property type="entry name" value="N-acetyltransferase"/>
</dbReference>
<dbReference type="HOGENOM" id="CLU_013985_3_6_9"/>
<dbReference type="Gene3D" id="3.40.630.30">
    <property type="match status" value="1"/>
</dbReference>
<dbReference type="GO" id="GO:0016747">
    <property type="term" value="F:acyltransferase activity, transferring groups other than amino-acyl groups"/>
    <property type="evidence" value="ECO:0007669"/>
    <property type="project" value="InterPro"/>
</dbReference>
<dbReference type="eggNOG" id="COG1670">
    <property type="taxonomic scope" value="Bacteria"/>
</dbReference>
<dbReference type="InterPro" id="IPR000182">
    <property type="entry name" value="GNAT_dom"/>
</dbReference>
<dbReference type="RefSeq" id="WP_002598593.1">
    <property type="nucleotide sequence ID" value="NZ_KB850956.1"/>
</dbReference>
<dbReference type="Pfam" id="PF13302">
    <property type="entry name" value="Acetyltransf_3"/>
    <property type="match status" value="1"/>
</dbReference>
<name>N9WEB4_9CLOT</name>
<keyword evidence="3" id="KW-1185">Reference proteome</keyword>
<reference evidence="2 3" key="1">
    <citation type="submission" date="2013-01" db="EMBL/GenBank/DDBJ databases">
        <title>The Genome Sequence of Clostridium colicanis 209318.</title>
        <authorList>
            <consortium name="The Broad Institute Genome Sequencing Platform"/>
            <person name="Earl A."/>
            <person name="Ward D."/>
            <person name="Feldgarden M."/>
            <person name="Gevers D."/>
            <person name="Courvalin P."/>
            <person name="Lambert T."/>
            <person name="Walker B."/>
            <person name="Young S.K."/>
            <person name="Zeng Q."/>
            <person name="Gargeya S."/>
            <person name="Fitzgerald M."/>
            <person name="Haas B."/>
            <person name="Abouelleil A."/>
            <person name="Alvarado L."/>
            <person name="Arachchi H.M."/>
            <person name="Berlin A.M."/>
            <person name="Chapman S.B."/>
            <person name="Dewar J."/>
            <person name="Goldberg J."/>
            <person name="Griggs A."/>
            <person name="Gujja S."/>
            <person name="Hansen M."/>
            <person name="Howarth C."/>
            <person name="Imamovic A."/>
            <person name="Larimer J."/>
            <person name="McCowan C."/>
            <person name="Murphy C."/>
            <person name="Neiman D."/>
            <person name="Pearson M."/>
            <person name="Priest M."/>
            <person name="Roberts A."/>
            <person name="Saif S."/>
            <person name="Shea T."/>
            <person name="Sisk P."/>
            <person name="Sykes S."/>
            <person name="Wortman J."/>
            <person name="Nusbaum C."/>
            <person name="Birren B."/>
        </authorList>
    </citation>
    <scope>NUCLEOTIDE SEQUENCE [LARGE SCALE GENOMIC DNA]</scope>
    <source>
        <strain evidence="2 3">209318</strain>
    </source>
</reference>
<gene>
    <name evidence="2" type="ORF">HMPREF1092_02100</name>
</gene>
<dbReference type="InterPro" id="IPR016181">
    <property type="entry name" value="Acyl_CoA_acyltransferase"/>
</dbReference>
<accession>N9WEB4</accession>
<protein>
    <recommendedName>
        <fullName evidence="1">N-acetyltransferase domain-containing protein</fullName>
    </recommendedName>
</protein>
<dbReference type="PANTHER" id="PTHR43792">
    <property type="entry name" value="GNAT FAMILY, PUTATIVE (AFU_ORTHOLOGUE AFUA_3G00765)-RELATED-RELATED"/>
    <property type="match status" value="1"/>
</dbReference>
<evidence type="ECO:0000259" key="1">
    <source>
        <dbReference type="PROSITE" id="PS51186"/>
    </source>
</evidence>
<feature type="domain" description="N-acetyltransferase" evidence="1">
    <location>
        <begin position="14"/>
        <end position="170"/>
    </location>
</feature>
<evidence type="ECO:0000313" key="3">
    <source>
        <dbReference type="Proteomes" id="UP000013097"/>
    </source>
</evidence>
<proteinExistence type="predicted"/>
<sequence>MDNKNTPTLETERLILRKFTKDDIEALFEIYKDEEVNTYLPWFPLKSLKEAENFFYERYAKAYELDKGYRYAICLKTDNKPIGYVNVSIDNNHDLGYGLRKEFWHKGIVTEASNAVLEQVKKDGFLYVTATHDVKNPRSGGVMKQLGMSYKYSYEEQWQPKDILVTFRMYQLNFDGQVDRVYKEYWDNYEVHFIEDNI</sequence>
<dbReference type="EMBL" id="AGYT01000009">
    <property type="protein sequence ID" value="ENZ01391.1"/>
    <property type="molecule type" value="Genomic_DNA"/>
</dbReference>
<dbReference type="PANTHER" id="PTHR43792:SF1">
    <property type="entry name" value="N-ACETYLTRANSFERASE DOMAIN-CONTAINING PROTEIN"/>
    <property type="match status" value="1"/>
</dbReference>
<dbReference type="PATRIC" id="fig|999411.4.peg.2068"/>
<evidence type="ECO:0000313" key="2">
    <source>
        <dbReference type="EMBL" id="ENZ01391.1"/>
    </source>
</evidence>
<dbReference type="SUPFAM" id="SSF55729">
    <property type="entry name" value="Acyl-CoA N-acyltransferases (Nat)"/>
    <property type="match status" value="1"/>
</dbReference>
<dbReference type="AlphaFoldDB" id="N9WEB4"/>
<dbReference type="Proteomes" id="UP000013097">
    <property type="component" value="Unassembled WGS sequence"/>
</dbReference>
<comment type="caution">
    <text evidence="2">The sequence shown here is derived from an EMBL/GenBank/DDBJ whole genome shotgun (WGS) entry which is preliminary data.</text>
</comment>
<dbReference type="PROSITE" id="PS51186">
    <property type="entry name" value="GNAT"/>
    <property type="match status" value="1"/>
</dbReference>